<comment type="caution">
    <text evidence="2">The sequence shown here is derived from an EMBL/GenBank/DDBJ whole genome shotgun (WGS) entry which is preliminary data.</text>
</comment>
<reference evidence="2 3" key="1">
    <citation type="submission" date="2019-12" db="EMBL/GenBank/DDBJ databases">
        <title>Genomic-based taxomic classification of the family Erythrobacteraceae.</title>
        <authorList>
            <person name="Xu L."/>
        </authorList>
    </citation>
    <scope>NUCLEOTIDE SEQUENCE [LARGE SCALE GENOMIC DNA]</scope>
    <source>
        <strain evidence="2 3">KCTC 52763</strain>
    </source>
</reference>
<gene>
    <name evidence="2" type="ORF">GRI41_00620</name>
</gene>
<dbReference type="Proteomes" id="UP000442714">
    <property type="component" value="Unassembled WGS sequence"/>
</dbReference>
<dbReference type="EMBL" id="WTYX01000001">
    <property type="protein sequence ID" value="MXO89322.1"/>
    <property type="molecule type" value="Genomic_DNA"/>
</dbReference>
<keyword evidence="3" id="KW-1185">Reference proteome</keyword>
<evidence type="ECO:0000313" key="3">
    <source>
        <dbReference type="Proteomes" id="UP000442714"/>
    </source>
</evidence>
<accession>A0A844ZPP4</accession>
<dbReference type="OrthoDB" id="7429139at2"/>
<dbReference type="RefSeq" id="WP_160602736.1">
    <property type="nucleotide sequence ID" value="NZ_WTYX01000001.1"/>
</dbReference>
<evidence type="ECO:0000259" key="1">
    <source>
        <dbReference type="Pfam" id="PF07238"/>
    </source>
</evidence>
<dbReference type="SUPFAM" id="SSF141371">
    <property type="entry name" value="PilZ domain-like"/>
    <property type="match status" value="1"/>
</dbReference>
<dbReference type="InterPro" id="IPR009875">
    <property type="entry name" value="PilZ_domain"/>
</dbReference>
<organism evidence="2 3">
    <name type="scientific">Pontixanthobacter aquaemixtae</name>
    <dbReference type="NCBI Taxonomy" id="1958940"/>
    <lineage>
        <taxon>Bacteria</taxon>
        <taxon>Pseudomonadati</taxon>
        <taxon>Pseudomonadota</taxon>
        <taxon>Alphaproteobacteria</taxon>
        <taxon>Sphingomonadales</taxon>
        <taxon>Erythrobacteraceae</taxon>
        <taxon>Pontixanthobacter</taxon>
    </lineage>
</organism>
<dbReference type="Pfam" id="PF07238">
    <property type="entry name" value="PilZ"/>
    <property type="match status" value="1"/>
</dbReference>
<proteinExistence type="predicted"/>
<dbReference type="Gene3D" id="2.40.10.220">
    <property type="entry name" value="predicted glycosyltransferase like domains"/>
    <property type="match status" value="1"/>
</dbReference>
<sequence>MANVNQRNSVNGARRHKSRLATLLPGQLTTMFGTENVVLQDISLTGAKLGLSKNRKIEEQLRVGIDAVLTWHGHETFGQLVWTAPDSVGIEFEESIGTKALMETRAMQDELMEDGGPDSLNRTAAEGWANGGVRI</sequence>
<dbReference type="GO" id="GO:0035438">
    <property type="term" value="F:cyclic-di-GMP binding"/>
    <property type="evidence" value="ECO:0007669"/>
    <property type="project" value="InterPro"/>
</dbReference>
<evidence type="ECO:0000313" key="2">
    <source>
        <dbReference type="EMBL" id="MXO89322.1"/>
    </source>
</evidence>
<dbReference type="AlphaFoldDB" id="A0A844ZPP4"/>
<feature type="domain" description="PilZ" evidence="1">
    <location>
        <begin position="14"/>
        <end position="95"/>
    </location>
</feature>
<name>A0A844ZPP4_9SPHN</name>
<protein>
    <recommendedName>
        <fullName evidence="1">PilZ domain-containing protein</fullName>
    </recommendedName>
</protein>